<evidence type="ECO:0000313" key="2">
    <source>
        <dbReference type="Proteomes" id="UP000186132"/>
    </source>
</evidence>
<dbReference type="AlphaFoldDB" id="A0A1M5TAI7"/>
<dbReference type="PANTHER" id="PTHR11941">
    <property type="entry name" value="ENOYL-COA HYDRATASE-RELATED"/>
    <property type="match status" value="1"/>
</dbReference>
<gene>
    <name evidence="1" type="ORF">SAMN05443575_3952</name>
</gene>
<dbReference type="Pfam" id="PF00378">
    <property type="entry name" value="ECH_1"/>
    <property type="match status" value="1"/>
</dbReference>
<dbReference type="GO" id="GO:0006635">
    <property type="term" value="P:fatty acid beta-oxidation"/>
    <property type="evidence" value="ECO:0007669"/>
    <property type="project" value="TreeGrafter"/>
</dbReference>
<organism evidence="1 2">
    <name type="scientific">Jatrophihabitans endophyticus</name>
    <dbReference type="NCBI Taxonomy" id="1206085"/>
    <lineage>
        <taxon>Bacteria</taxon>
        <taxon>Bacillati</taxon>
        <taxon>Actinomycetota</taxon>
        <taxon>Actinomycetes</taxon>
        <taxon>Jatrophihabitantales</taxon>
        <taxon>Jatrophihabitantaceae</taxon>
        <taxon>Jatrophihabitans</taxon>
    </lineage>
</organism>
<dbReference type="CDD" id="cd06558">
    <property type="entry name" value="crotonase-like"/>
    <property type="match status" value="1"/>
</dbReference>
<dbReference type="InterPro" id="IPR029045">
    <property type="entry name" value="ClpP/crotonase-like_dom_sf"/>
</dbReference>
<reference evidence="1 2" key="1">
    <citation type="submission" date="2016-11" db="EMBL/GenBank/DDBJ databases">
        <authorList>
            <person name="Jaros S."/>
            <person name="Januszkiewicz K."/>
            <person name="Wedrychowicz H."/>
        </authorList>
    </citation>
    <scope>NUCLEOTIDE SEQUENCE [LARGE SCALE GENOMIC DNA]</scope>
    <source>
        <strain evidence="1 2">DSM 45627</strain>
    </source>
</reference>
<protein>
    <submittedName>
        <fullName evidence="1">Enoyl-CoA hydratase</fullName>
    </submittedName>
</protein>
<dbReference type="GO" id="GO:0003824">
    <property type="term" value="F:catalytic activity"/>
    <property type="evidence" value="ECO:0007669"/>
    <property type="project" value="UniProtKB-ARBA"/>
</dbReference>
<accession>A0A1M5TAI7</accession>
<evidence type="ECO:0000313" key="1">
    <source>
        <dbReference type="EMBL" id="SHH47721.1"/>
    </source>
</evidence>
<dbReference type="Proteomes" id="UP000186132">
    <property type="component" value="Unassembled WGS sequence"/>
</dbReference>
<dbReference type="EMBL" id="FQVU01000006">
    <property type="protein sequence ID" value="SHH47721.1"/>
    <property type="molecule type" value="Genomic_DNA"/>
</dbReference>
<dbReference type="Gene3D" id="3.90.226.10">
    <property type="entry name" value="2-enoyl-CoA Hydratase, Chain A, domain 1"/>
    <property type="match status" value="1"/>
</dbReference>
<dbReference type="InterPro" id="IPR001753">
    <property type="entry name" value="Enoyl-CoA_hydra/iso"/>
</dbReference>
<proteinExistence type="predicted"/>
<dbReference type="SUPFAM" id="SSF52096">
    <property type="entry name" value="ClpP/crotonase"/>
    <property type="match status" value="1"/>
</dbReference>
<dbReference type="PANTHER" id="PTHR11941:SF54">
    <property type="entry name" value="ENOYL-COA HYDRATASE, MITOCHONDRIAL"/>
    <property type="match status" value="1"/>
</dbReference>
<name>A0A1M5TAI7_9ACTN</name>
<keyword evidence="2" id="KW-1185">Reference proteome</keyword>
<sequence length="252" mass="26374">MLADRADGSTIDAVHHDRLDHGVHVLRLDRPEKRNALDSTTLAALVDALDEVAVDETARVLVLSTTSPTAFCAGADVGEQLDHDGGVARMAAFTRLYTALDAMPVPMIAVAVGNCVGAGAEIVAAADLRVGGDNLALAWAGARHGVPVGPARLVPLVGLARAKDLVLTGRTVGVEEAERLGLLQRAVPAADAERVALELADQLAARDPAGLRVLKQLFRELDGTARRVAYENDRLLDFQLHGTGLPRGGVTG</sequence>
<dbReference type="STRING" id="1206085.SAMN05443575_3952"/>